<sequence length="248" mass="29114">VLYPVSSADPVSVEASQVKSFEAEAWELGQGRKRSGRINLAVENEQGNSESREYDLDLELHNRWNKNHLMVLGQLEYDTTRGVTSSDNWTVFANFDHTFTGKWYYSIALLVRQDHFRDLKLRTTLGPALGYRFFDTRPLSLRTEVGIYYLEDDFYQQSDETFWGPGWYLHYEQKVWKQRLNLYHRHIAFAAANESGKYLWRSWTGLRAPMFAGFVAGIEYEIDYDSEPAVRVDKTDTTFRLKLGYEWN</sequence>
<organism evidence="1">
    <name type="scientific">marine sediment metagenome</name>
    <dbReference type="NCBI Taxonomy" id="412755"/>
    <lineage>
        <taxon>unclassified sequences</taxon>
        <taxon>metagenomes</taxon>
        <taxon>ecological metagenomes</taxon>
    </lineage>
</organism>
<dbReference type="EMBL" id="BARS01021615">
    <property type="protein sequence ID" value="GAG05631.1"/>
    <property type="molecule type" value="Genomic_DNA"/>
</dbReference>
<accession>X0VYS5</accession>
<feature type="non-terminal residue" evidence="1">
    <location>
        <position position="1"/>
    </location>
</feature>
<dbReference type="AlphaFoldDB" id="X0VYS5"/>
<evidence type="ECO:0008006" key="2">
    <source>
        <dbReference type="Google" id="ProtNLM"/>
    </source>
</evidence>
<gene>
    <name evidence="1" type="ORF">S01H1_34684</name>
</gene>
<reference evidence="1" key="1">
    <citation type="journal article" date="2014" name="Front. Microbiol.">
        <title>High frequency of phylogenetically diverse reductive dehalogenase-homologous genes in deep subseafloor sedimentary metagenomes.</title>
        <authorList>
            <person name="Kawai M."/>
            <person name="Futagami T."/>
            <person name="Toyoda A."/>
            <person name="Takaki Y."/>
            <person name="Nishi S."/>
            <person name="Hori S."/>
            <person name="Arai W."/>
            <person name="Tsubouchi T."/>
            <person name="Morono Y."/>
            <person name="Uchiyama I."/>
            <person name="Ito T."/>
            <person name="Fujiyama A."/>
            <person name="Inagaki F."/>
            <person name="Takami H."/>
        </authorList>
    </citation>
    <scope>NUCLEOTIDE SEQUENCE</scope>
    <source>
        <strain evidence="1">Expedition CK06-06</strain>
    </source>
</reference>
<evidence type="ECO:0000313" key="1">
    <source>
        <dbReference type="EMBL" id="GAG05631.1"/>
    </source>
</evidence>
<name>X0VYS5_9ZZZZ</name>
<proteinExistence type="predicted"/>
<dbReference type="InterPro" id="IPR007433">
    <property type="entry name" value="DUF481"/>
</dbReference>
<dbReference type="Pfam" id="PF04338">
    <property type="entry name" value="DUF481"/>
    <property type="match status" value="1"/>
</dbReference>
<protein>
    <recommendedName>
        <fullName evidence="2">DUF481 domain-containing protein</fullName>
    </recommendedName>
</protein>
<comment type="caution">
    <text evidence="1">The sequence shown here is derived from an EMBL/GenBank/DDBJ whole genome shotgun (WGS) entry which is preliminary data.</text>
</comment>